<protein>
    <submittedName>
        <fullName evidence="6">Transcriptional regulator, TetR family</fullName>
    </submittedName>
</protein>
<dbReference type="EMBL" id="FMHV01000002">
    <property type="protein sequence ID" value="SCL30879.1"/>
    <property type="molecule type" value="Genomic_DNA"/>
</dbReference>
<dbReference type="InterPro" id="IPR036271">
    <property type="entry name" value="Tet_transcr_reg_TetR-rel_C_sf"/>
</dbReference>
<evidence type="ECO:0000313" key="6">
    <source>
        <dbReference type="EMBL" id="SCL30879.1"/>
    </source>
</evidence>
<feature type="domain" description="HTH tetR-type" evidence="5">
    <location>
        <begin position="18"/>
        <end position="76"/>
    </location>
</feature>
<dbReference type="GO" id="GO:0000976">
    <property type="term" value="F:transcription cis-regulatory region binding"/>
    <property type="evidence" value="ECO:0007669"/>
    <property type="project" value="TreeGrafter"/>
</dbReference>
<gene>
    <name evidence="6" type="ORF">GA0070624_4161</name>
</gene>
<organism evidence="6 7">
    <name type="scientific">Micromonospora rhizosphaerae</name>
    <dbReference type="NCBI Taxonomy" id="568872"/>
    <lineage>
        <taxon>Bacteria</taxon>
        <taxon>Bacillati</taxon>
        <taxon>Actinomycetota</taxon>
        <taxon>Actinomycetes</taxon>
        <taxon>Micromonosporales</taxon>
        <taxon>Micromonosporaceae</taxon>
        <taxon>Micromonospora</taxon>
    </lineage>
</organism>
<dbReference type="RefSeq" id="WP_176731797.1">
    <property type="nucleotide sequence ID" value="NZ_FMHV01000002.1"/>
</dbReference>
<dbReference type="SUPFAM" id="SSF46689">
    <property type="entry name" value="Homeodomain-like"/>
    <property type="match status" value="1"/>
</dbReference>
<keyword evidence="3" id="KW-0804">Transcription</keyword>
<dbReference type="Gene3D" id="1.10.357.10">
    <property type="entry name" value="Tetracycline Repressor, domain 2"/>
    <property type="match status" value="1"/>
</dbReference>
<dbReference type="AlphaFoldDB" id="A0A1C6SNL9"/>
<evidence type="ECO:0000256" key="3">
    <source>
        <dbReference type="ARBA" id="ARBA00023163"/>
    </source>
</evidence>
<sequence>MSEQTSPERRRRVRAEARRSVSAILDAAIRVLGERPQASMEEIAAAAGLSRQTVYAHFPSRDALVAAVFQRMTDDAIAAMDAADLDEGPAPAALLRLLDAGWRTIQRFPMLQVDTGSADPDLHGPVVDRLLRLIERGQRSGEFDAQASPGWLIAATIALGHAAGAEAAAGRMSADDAAAALRASILRVYGARPPTR</sequence>
<dbReference type="InterPro" id="IPR001647">
    <property type="entry name" value="HTH_TetR"/>
</dbReference>
<evidence type="ECO:0000259" key="5">
    <source>
        <dbReference type="PROSITE" id="PS50977"/>
    </source>
</evidence>
<evidence type="ECO:0000256" key="4">
    <source>
        <dbReference type="PROSITE-ProRule" id="PRU00335"/>
    </source>
</evidence>
<keyword evidence="7" id="KW-1185">Reference proteome</keyword>
<reference evidence="7" key="1">
    <citation type="submission" date="2016-06" db="EMBL/GenBank/DDBJ databases">
        <authorList>
            <person name="Varghese N."/>
            <person name="Submissions Spin"/>
        </authorList>
    </citation>
    <scope>NUCLEOTIDE SEQUENCE [LARGE SCALE GENOMIC DNA]</scope>
    <source>
        <strain evidence="7">DSM 45431</strain>
    </source>
</reference>
<keyword evidence="1" id="KW-0805">Transcription regulation</keyword>
<feature type="DNA-binding region" description="H-T-H motif" evidence="4">
    <location>
        <begin position="39"/>
        <end position="58"/>
    </location>
</feature>
<dbReference type="PROSITE" id="PS50977">
    <property type="entry name" value="HTH_TETR_2"/>
    <property type="match status" value="1"/>
</dbReference>
<dbReference type="Pfam" id="PF00440">
    <property type="entry name" value="TetR_N"/>
    <property type="match status" value="1"/>
</dbReference>
<dbReference type="PANTHER" id="PTHR30055:SF234">
    <property type="entry name" value="HTH-TYPE TRANSCRIPTIONAL REGULATOR BETI"/>
    <property type="match status" value="1"/>
</dbReference>
<evidence type="ECO:0000256" key="1">
    <source>
        <dbReference type="ARBA" id="ARBA00023015"/>
    </source>
</evidence>
<evidence type="ECO:0000256" key="2">
    <source>
        <dbReference type="ARBA" id="ARBA00023125"/>
    </source>
</evidence>
<proteinExistence type="predicted"/>
<dbReference type="SUPFAM" id="SSF48498">
    <property type="entry name" value="Tetracyclin repressor-like, C-terminal domain"/>
    <property type="match status" value="1"/>
</dbReference>
<dbReference type="Proteomes" id="UP000199413">
    <property type="component" value="Unassembled WGS sequence"/>
</dbReference>
<dbReference type="GO" id="GO:0003700">
    <property type="term" value="F:DNA-binding transcription factor activity"/>
    <property type="evidence" value="ECO:0007669"/>
    <property type="project" value="TreeGrafter"/>
</dbReference>
<dbReference type="InterPro" id="IPR050109">
    <property type="entry name" value="HTH-type_TetR-like_transc_reg"/>
</dbReference>
<accession>A0A1C6SNL9</accession>
<dbReference type="InterPro" id="IPR009057">
    <property type="entry name" value="Homeodomain-like_sf"/>
</dbReference>
<dbReference type="PANTHER" id="PTHR30055">
    <property type="entry name" value="HTH-TYPE TRANSCRIPTIONAL REGULATOR RUTR"/>
    <property type="match status" value="1"/>
</dbReference>
<evidence type="ECO:0000313" key="7">
    <source>
        <dbReference type="Proteomes" id="UP000199413"/>
    </source>
</evidence>
<keyword evidence="2 4" id="KW-0238">DNA-binding</keyword>
<dbReference type="STRING" id="568872.GA0070624_4161"/>
<name>A0A1C6SNL9_9ACTN</name>